<dbReference type="GO" id="GO:0004180">
    <property type="term" value="F:carboxypeptidase activity"/>
    <property type="evidence" value="ECO:0007669"/>
    <property type="project" value="UniProtKB-KW"/>
</dbReference>
<keyword evidence="9" id="KW-0645">Protease</keyword>
<dbReference type="InterPro" id="IPR011650">
    <property type="entry name" value="Peptidase_M20_dimer"/>
</dbReference>
<dbReference type="Pfam" id="PF07687">
    <property type="entry name" value="M20_dimer"/>
    <property type="match status" value="1"/>
</dbReference>
<dbReference type="GO" id="GO:0004177">
    <property type="term" value="F:aminopeptidase activity"/>
    <property type="evidence" value="ECO:0007669"/>
    <property type="project" value="UniProtKB-UniRule"/>
</dbReference>
<proteinExistence type="inferred from homology"/>
<dbReference type="Pfam" id="PF01546">
    <property type="entry name" value="Peptidase_M20"/>
    <property type="match status" value="1"/>
</dbReference>
<keyword evidence="2 7" id="KW-0479">Metal-binding</keyword>
<comment type="cofactor">
    <cofactor evidence="1">
        <name>Zn(2+)</name>
        <dbReference type="ChEBI" id="CHEBI:29105"/>
    </cofactor>
</comment>
<dbReference type="InterPro" id="IPR036264">
    <property type="entry name" value="Bact_exopeptidase_dim_dom"/>
</dbReference>
<keyword evidence="4" id="KW-0862">Zinc</keyword>
<comment type="cofactor">
    <cofactor evidence="7">
        <name>a divalent metal cation</name>
        <dbReference type="ChEBI" id="CHEBI:60240"/>
    </cofactor>
    <text evidence="7">Binds 2 divalent metal cations per subunit.</text>
</comment>
<dbReference type="PANTHER" id="PTHR42994:SF2">
    <property type="entry name" value="PEPTIDASE"/>
    <property type="match status" value="1"/>
</dbReference>
<dbReference type="InterPro" id="IPR008007">
    <property type="entry name" value="Peptidase_M42"/>
</dbReference>
<dbReference type="InterPro" id="IPR002933">
    <property type="entry name" value="Peptidase_M20"/>
</dbReference>
<feature type="domain" description="Peptidase M20 dimerisation" evidence="8">
    <location>
        <begin position="190"/>
        <end position="289"/>
    </location>
</feature>
<gene>
    <name evidence="9" type="primary">cpg2_2</name>
    <name evidence="9" type="ORF">Mal15_31420</name>
</gene>
<dbReference type="AlphaFoldDB" id="A0A5B9MCV7"/>
<keyword evidence="10" id="KW-1185">Reference proteome</keyword>
<evidence type="ECO:0000256" key="7">
    <source>
        <dbReference type="PIRSR" id="PIRSR001123-2"/>
    </source>
</evidence>
<dbReference type="Gene3D" id="3.40.630.10">
    <property type="entry name" value="Zn peptidases"/>
    <property type="match status" value="1"/>
</dbReference>
<organism evidence="9 10">
    <name type="scientific">Stieleria maiorica</name>
    <dbReference type="NCBI Taxonomy" id="2795974"/>
    <lineage>
        <taxon>Bacteria</taxon>
        <taxon>Pseudomonadati</taxon>
        <taxon>Planctomycetota</taxon>
        <taxon>Planctomycetia</taxon>
        <taxon>Pirellulales</taxon>
        <taxon>Pirellulaceae</taxon>
        <taxon>Stieleria</taxon>
    </lineage>
</organism>
<keyword evidence="3 9" id="KW-0378">Hydrolase</keyword>
<dbReference type="EC" id="3.4.17.11" evidence="9"/>
<dbReference type="Proteomes" id="UP000321353">
    <property type="component" value="Chromosome"/>
</dbReference>
<feature type="active site" description="Proton acceptor" evidence="6">
    <location>
        <position position="149"/>
    </location>
</feature>
<sequence length="394" mass="41410">MKEIVVNEDEALTRYLELTAINGGSGNERDVAARIVDSLIQAGLDESAIRYDGAETRTRISGNCSNVVVHLPGSDKGPRTMLSAHMDTVPICLGSDPVVDGDQVYSRGETGLGADNRSGCAAILTAAVERLRLGRTDLPPVVIVFLIQEEIGLEGARHLDPALIGHVDRAFNFDGGAIEKVTTGAIGGERAEITLTGIPAHAGAAPEKGASAIVMAAKAIADLDARGWLGRIEQQGGSGTANVGVIQGGDATNVVTPRVTLRAEARSHDAAFRTEIISQMRAAFESAAASTANIDGNCGKCEFNSRVDYEAFCLADDDPSVELLEQALQSIGRQPYRQVAGGGLDANWLKVHGINAVTVGCGQENIHTADERLNIPDYLAACRVATMLICQAND</sequence>
<dbReference type="SUPFAM" id="SSF53187">
    <property type="entry name" value="Zn-dependent exopeptidases"/>
    <property type="match status" value="1"/>
</dbReference>
<evidence type="ECO:0000256" key="4">
    <source>
        <dbReference type="ARBA" id="ARBA00022833"/>
    </source>
</evidence>
<evidence type="ECO:0000256" key="1">
    <source>
        <dbReference type="ARBA" id="ARBA00001947"/>
    </source>
</evidence>
<keyword evidence="9" id="KW-0121">Carboxypeptidase</keyword>
<dbReference type="PANTHER" id="PTHR42994">
    <property type="entry name" value="PEPTIDASE T"/>
    <property type="match status" value="1"/>
</dbReference>
<reference evidence="9 10" key="1">
    <citation type="submission" date="2019-02" db="EMBL/GenBank/DDBJ databases">
        <title>Planctomycetal bacteria perform biofilm scaping via a novel small molecule.</title>
        <authorList>
            <person name="Jeske O."/>
            <person name="Boedeker C."/>
            <person name="Wiegand S."/>
            <person name="Breitling P."/>
            <person name="Kallscheuer N."/>
            <person name="Jogler M."/>
            <person name="Rohde M."/>
            <person name="Petersen J."/>
            <person name="Medema M.H."/>
            <person name="Surup F."/>
            <person name="Jogler C."/>
        </authorList>
    </citation>
    <scope>NUCLEOTIDE SEQUENCE [LARGE SCALE GENOMIC DNA]</scope>
    <source>
        <strain evidence="9 10">Mal15</strain>
    </source>
</reference>
<dbReference type="Gene3D" id="3.30.70.360">
    <property type="match status" value="1"/>
</dbReference>
<accession>A0A5B9MCV7</accession>
<evidence type="ECO:0000259" key="8">
    <source>
        <dbReference type="Pfam" id="PF07687"/>
    </source>
</evidence>
<dbReference type="RefSeq" id="WP_147868543.1">
    <property type="nucleotide sequence ID" value="NZ_CP036264.1"/>
</dbReference>
<evidence type="ECO:0000256" key="6">
    <source>
        <dbReference type="PIRSR" id="PIRSR001123-1"/>
    </source>
</evidence>
<dbReference type="PIRSF" id="PIRSF001123">
    <property type="entry name" value="PepA_GA"/>
    <property type="match status" value="1"/>
</dbReference>
<dbReference type="KEGG" id="smam:Mal15_31420"/>
<dbReference type="GO" id="GO:0046872">
    <property type="term" value="F:metal ion binding"/>
    <property type="evidence" value="ECO:0007669"/>
    <property type="project" value="UniProtKB-UniRule"/>
</dbReference>
<protein>
    <submittedName>
        <fullName evidence="9">Carboxypeptidase G2</fullName>
        <ecNumber evidence="9">3.4.17.11</ecNumber>
    </submittedName>
</protein>
<evidence type="ECO:0000313" key="10">
    <source>
        <dbReference type="Proteomes" id="UP000321353"/>
    </source>
</evidence>
<evidence type="ECO:0000256" key="2">
    <source>
        <dbReference type="ARBA" id="ARBA00022723"/>
    </source>
</evidence>
<dbReference type="SUPFAM" id="SSF55031">
    <property type="entry name" value="Bacterial exopeptidase dimerisation domain"/>
    <property type="match status" value="1"/>
</dbReference>
<dbReference type="EMBL" id="CP036264">
    <property type="protein sequence ID" value="QEF99082.1"/>
    <property type="molecule type" value="Genomic_DNA"/>
</dbReference>
<evidence type="ECO:0000256" key="3">
    <source>
        <dbReference type="ARBA" id="ARBA00022801"/>
    </source>
</evidence>
<comment type="similarity">
    <text evidence="5">Belongs to the peptidase M42 family.</text>
</comment>
<feature type="binding site" evidence="7">
    <location>
        <position position="115"/>
    </location>
    <ligand>
        <name>Zn(2+)</name>
        <dbReference type="ChEBI" id="CHEBI:29105"/>
        <label>1</label>
    </ligand>
</feature>
<feature type="binding site" evidence="7">
    <location>
        <position position="150"/>
    </location>
    <ligand>
        <name>Zn(2+)</name>
        <dbReference type="ChEBI" id="CHEBI:29105"/>
        <label>2</label>
    </ligand>
</feature>
<feature type="binding site" evidence="7">
    <location>
        <position position="115"/>
    </location>
    <ligand>
        <name>Zn(2+)</name>
        <dbReference type="ChEBI" id="CHEBI:29105"/>
        <label>2</label>
    </ligand>
</feature>
<evidence type="ECO:0000256" key="5">
    <source>
        <dbReference type="PIRNR" id="PIRNR001123"/>
    </source>
</evidence>
<evidence type="ECO:0000313" key="9">
    <source>
        <dbReference type="EMBL" id="QEF99082.1"/>
    </source>
</evidence>
<name>A0A5B9MCV7_9BACT</name>